<evidence type="ECO:0000259" key="13">
    <source>
        <dbReference type="Pfam" id="PF22599"/>
    </source>
</evidence>
<keyword evidence="6 9" id="KW-1133">Transmembrane helix</keyword>
<comment type="similarity">
    <text evidence="9">Belongs to the SecD/SecF family. SecD subfamily.</text>
</comment>
<feature type="transmembrane region" description="Helical" evidence="9">
    <location>
        <begin position="864"/>
        <end position="885"/>
    </location>
</feature>
<dbReference type="NCBIfam" id="TIGR01129">
    <property type="entry name" value="secD"/>
    <property type="match status" value="1"/>
</dbReference>
<keyword evidence="7 9" id="KW-0811">Translocation</keyword>
<dbReference type="GO" id="GO:0015450">
    <property type="term" value="F:protein-transporting ATPase activity"/>
    <property type="evidence" value="ECO:0007669"/>
    <property type="project" value="InterPro"/>
</dbReference>
<feature type="transmembrane region" description="Helical" evidence="9">
    <location>
        <begin position="740"/>
        <end position="758"/>
    </location>
</feature>
<evidence type="ECO:0000313" key="15">
    <source>
        <dbReference type="Proteomes" id="UP000486602"/>
    </source>
</evidence>
<dbReference type="HAMAP" id="MF_01463_B">
    <property type="entry name" value="SecD_B"/>
    <property type="match status" value="1"/>
</dbReference>
<dbReference type="InterPro" id="IPR054384">
    <property type="entry name" value="SecDF_P1_head"/>
</dbReference>
<dbReference type="PRINTS" id="PR01755">
    <property type="entry name" value="SECFTRNLCASE"/>
</dbReference>
<dbReference type="FunFam" id="1.20.1640.10:FF:000004">
    <property type="entry name" value="Protein translocase subunit SecD"/>
    <property type="match status" value="1"/>
</dbReference>
<dbReference type="PANTHER" id="PTHR30081">
    <property type="entry name" value="PROTEIN-EXPORT MEMBRANE PROTEIN SEC"/>
    <property type="match status" value="1"/>
</dbReference>
<dbReference type="PROSITE" id="PS51257">
    <property type="entry name" value="PROKAR_LIPOPROTEIN"/>
    <property type="match status" value="1"/>
</dbReference>
<comment type="subunit">
    <text evidence="10">Forms a complex with SecD. Part of the essential Sec protein translocation apparatus which comprises SecA, SecYEG and auxiliary proteins SecDF. Other proteins may also be involved.</text>
</comment>
<dbReference type="InterPro" id="IPR022813">
    <property type="entry name" value="SecD/SecF_arch_bac"/>
</dbReference>
<protein>
    <recommendedName>
        <fullName evidence="9 10">Multifunctional fusion protein</fullName>
    </recommendedName>
    <domain>
        <recommendedName>
            <fullName evidence="9">Protein translocase subunit SecD</fullName>
        </recommendedName>
    </domain>
    <domain>
        <recommendedName>
            <fullName evidence="10">Protein-export membrane protein SecF</fullName>
        </recommendedName>
    </domain>
</protein>
<dbReference type="GO" id="GO:0065002">
    <property type="term" value="P:intracellular protein transmembrane transport"/>
    <property type="evidence" value="ECO:0007669"/>
    <property type="project" value="UniProtKB-UniRule"/>
</dbReference>
<dbReference type="Pfam" id="PF21760">
    <property type="entry name" value="SecD_1st"/>
    <property type="match status" value="1"/>
</dbReference>
<comment type="subunit">
    <text evidence="9">Forms a complex with SecF. Part of the essential Sec protein translocation apparatus which comprises SecA, SecYEG and auxiliary proteins SecDF. Other proteins may also be involved.</text>
</comment>
<evidence type="ECO:0000256" key="2">
    <source>
        <dbReference type="ARBA" id="ARBA00022448"/>
    </source>
</evidence>
<feature type="domain" description="Protein export membrane protein SecD/SecF C-terminal" evidence="11">
    <location>
        <begin position="540"/>
        <end position="705"/>
    </location>
</feature>
<dbReference type="NCBIfam" id="NF009585">
    <property type="entry name" value="PRK13024.1-5"/>
    <property type="match status" value="1"/>
</dbReference>
<evidence type="ECO:0000313" key="14">
    <source>
        <dbReference type="EMBL" id="NEN22863.1"/>
    </source>
</evidence>
<keyword evidence="4 9" id="KW-0812">Transmembrane</keyword>
<dbReference type="SUPFAM" id="SSF82866">
    <property type="entry name" value="Multidrug efflux transporter AcrB transmembrane domain"/>
    <property type="match status" value="2"/>
</dbReference>
<dbReference type="InterPro" id="IPR005665">
    <property type="entry name" value="SecF_bac"/>
</dbReference>
<dbReference type="InterPro" id="IPR048631">
    <property type="entry name" value="SecD_1st"/>
</dbReference>
<keyword evidence="15" id="KW-1185">Reference proteome</keyword>
<feature type="transmembrane region" description="Helical" evidence="9">
    <location>
        <begin position="892"/>
        <end position="914"/>
    </location>
</feature>
<dbReference type="GO" id="GO:0043952">
    <property type="term" value="P:protein transport by the Sec complex"/>
    <property type="evidence" value="ECO:0007669"/>
    <property type="project" value="UniProtKB-UniRule"/>
</dbReference>
<dbReference type="PANTHER" id="PTHR30081:SF1">
    <property type="entry name" value="PROTEIN TRANSLOCASE SUBUNIT SECD"/>
    <property type="match status" value="1"/>
</dbReference>
<evidence type="ECO:0000256" key="10">
    <source>
        <dbReference type="HAMAP-Rule" id="MF_01464"/>
    </source>
</evidence>
<dbReference type="InterPro" id="IPR055344">
    <property type="entry name" value="SecD_SecF_C_bact"/>
</dbReference>
<comment type="caution">
    <text evidence="9">Lacks conserved residue(s) required for the propagation of feature annotation.</text>
</comment>
<feature type="transmembrane region" description="Helical" evidence="9">
    <location>
        <begin position="1002"/>
        <end position="1021"/>
    </location>
</feature>
<feature type="transmembrane region" description="Helical" evidence="9">
    <location>
        <begin position="682"/>
        <end position="706"/>
    </location>
</feature>
<dbReference type="Proteomes" id="UP000486602">
    <property type="component" value="Unassembled WGS sequence"/>
</dbReference>
<feature type="transmembrane region" description="Helical" evidence="9">
    <location>
        <begin position="654"/>
        <end position="676"/>
    </location>
</feature>
<evidence type="ECO:0000259" key="11">
    <source>
        <dbReference type="Pfam" id="PF02355"/>
    </source>
</evidence>
<dbReference type="Pfam" id="PF02355">
    <property type="entry name" value="SecD_SecF_C"/>
    <property type="match status" value="2"/>
</dbReference>
<dbReference type="InterPro" id="IPR022645">
    <property type="entry name" value="SecD/SecF_bac"/>
</dbReference>
<dbReference type="InterPro" id="IPR022646">
    <property type="entry name" value="SecD/SecF_CS"/>
</dbReference>
<comment type="function">
    <text evidence="9">Part of the Sec protein translocase complex. Interacts with the SecYEG preprotein conducting channel. SecDF uses the proton motive force (PMF) to complete protein translocation after the ATP-dependent function of SecA.</text>
</comment>
<dbReference type="HAMAP" id="MF_01464_B">
    <property type="entry name" value="SecF_B"/>
    <property type="match status" value="1"/>
</dbReference>
<feature type="domain" description="SecDF P1 head subdomain" evidence="13">
    <location>
        <begin position="433"/>
        <end position="537"/>
    </location>
</feature>
<dbReference type="Pfam" id="PF07549">
    <property type="entry name" value="Sec_GG"/>
    <property type="match status" value="2"/>
</dbReference>
<evidence type="ECO:0000256" key="3">
    <source>
        <dbReference type="ARBA" id="ARBA00022475"/>
    </source>
</evidence>
<dbReference type="NCBIfam" id="TIGR00916">
    <property type="entry name" value="2A0604s01"/>
    <property type="match status" value="2"/>
</dbReference>
<sequence length="1048" mass="115006">MQNKGAIWLFTILLALACLFQISFSFVTASFENKAEEVAAYKVDSVRTATSEELSLLEESNLLEKYKTQYLAQNSNTEIYPLFGYTYQESKSKQINLGLDLAGGMSVTLEVSIPDLILNLSNNVQNEQLVTAVNEAKKMREDSQSDFVTLFGEAWNKNFPDEQMASVFHSRDNKERFPRDASNQEILDILQEESKVAINNTEKILRTRIDKFGVTQPTIQKQQFSGRILVELPGVKDKDRVRKQLKSTANLEFWNTYENSEILGYLDQANTALSEYYNPNDYEDETNGVDLDTTLVDTSALDELAEDTLETAQAATDTTLTEAELLGLDSEDGSDTTDAAKSAELTQAEQLKKLPLFSKLNPALTQNGGPAQGSVVGYAAVSDTGAVNRMLKEQVVQAILPNDLRLLWSAEPAPGAGNVMRLYAIKVDTRDNKAPLDGSVIVDASQQYDMTGQVEVSMLMNSEGARAWKDITREASSQNPKRTVAIVLDNYVYSAPVVQSEIPTGQSSISMGQGSRNDQIQEALDLSNLLKAGALPAPANIVDESVVGPSLGQQNIDDGLLSFGIALAVVLLYMIFYYRGAGLVSDIALIANLFFLIGALASLKAALTLPGIAGIVLTIGMAVDANVLIYERIREELRNGKSVKAAVKEGYSKAYSAIIDANLTTLLTAIVLVTLGTGPIKGFATTLIIGIFTSLFSAIFITRLIFDTRLKKGKTLSFWMSWSKEILTNSTIPFIKKRKIAYIISAVAILISVGSLLTRGLNFGVDFTGGRTYTVRFDKPADLEEVRNVLAASFVEEGRKLEPEVKTFGASNQVKITTKFLVDNDATDADSRVEQALNEGLDQLNDPYTVIESRKVDPSISDDFQSSSLSAVFFALLIIFAYIVFRFRKWQYGVGAIAGMFHDVIIVLGFYSLLHGFLPFSLEIDQAFIAAILTVVGYSINDTVIVFDRIREYIAEHRKEKMAHVINKALNDTLSRTVNTSLTTFVVLLIIFIFGGESIRGFIFALMLGVFVGTYSSLYVASPLVVDLSDKTGASLEEAPKREVQATV</sequence>
<dbReference type="Gene3D" id="3.30.70.3220">
    <property type="match status" value="1"/>
</dbReference>
<name>A0A7K3WMI4_9FLAO</name>
<accession>A0A7K3WMI4</accession>
<evidence type="ECO:0000256" key="5">
    <source>
        <dbReference type="ARBA" id="ARBA00022927"/>
    </source>
</evidence>
<evidence type="ECO:0000256" key="1">
    <source>
        <dbReference type="ARBA" id="ARBA00004651"/>
    </source>
</evidence>
<evidence type="ECO:0000256" key="7">
    <source>
        <dbReference type="ARBA" id="ARBA00023010"/>
    </source>
</evidence>
<evidence type="ECO:0000256" key="9">
    <source>
        <dbReference type="HAMAP-Rule" id="MF_01463"/>
    </source>
</evidence>
<dbReference type="RefSeq" id="WP_163283588.1">
    <property type="nucleotide sequence ID" value="NZ_JAAGVY010000006.1"/>
</dbReference>
<keyword evidence="5 9" id="KW-0653">Protein transport</keyword>
<dbReference type="Gene3D" id="3.30.1360.200">
    <property type="match status" value="1"/>
</dbReference>
<feature type="domain" description="Protein export membrane protein SecD/SecF C-terminal" evidence="11">
    <location>
        <begin position="844"/>
        <end position="1029"/>
    </location>
</feature>
<evidence type="ECO:0000259" key="12">
    <source>
        <dbReference type="Pfam" id="PF21760"/>
    </source>
</evidence>
<comment type="subcellular location">
    <subcellularLocation>
        <location evidence="1 9">Cell membrane</location>
        <topology evidence="1 9">Multi-pass membrane protein</topology>
    </subcellularLocation>
</comment>
<dbReference type="EMBL" id="JAAGVY010000006">
    <property type="protein sequence ID" value="NEN22863.1"/>
    <property type="molecule type" value="Genomic_DNA"/>
</dbReference>
<dbReference type="GO" id="GO:0006605">
    <property type="term" value="P:protein targeting"/>
    <property type="evidence" value="ECO:0007669"/>
    <property type="project" value="UniProtKB-UniRule"/>
</dbReference>
<dbReference type="NCBIfam" id="TIGR00966">
    <property type="entry name" value="transloc_SecF"/>
    <property type="match status" value="1"/>
</dbReference>
<comment type="caution">
    <text evidence="14">The sequence shown here is derived from an EMBL/GenBank/DDBJ whole genome shotgun (WGS) entry which is preliminary data.</text>
</comment>
<gene>
    <name evidence="10" type="primary">secF</name>
    <name evidence="9" type="synonym">secD</name>
    <name evidence="14" type="ORF">G3O08_05050</name>
</gene>
<keyword evidence="8 9" id="KW-0472">Membrane</keyword>
<proteinExistence type="inferred from homology"/>
<dbReference type="InterPro" id="IPR005791">
    <property type="entry name" value="SecD"/>
</dbReference>
<evidence type="ECO:0000256" key="6">
    <source>
        <dbReference type="ARBA" id="ARBA00022989"/>
    </source>
</evidence>
<keyword evidence="3 9" id="KW-1003">Cell membrane</keyword>
<dbReference type="InterPro" id="IPR048634">
    <property type="entry name" value="SecD_SecF_C"/>
</dbReference>
<evidence type="ECO:0000256" key="4">
    <source>
        <dbReference type="ARBA" id="ARBA00022692"/>
    </source>
</evidence>
<feature type="transmembrane region" description="Helical" evidence="9">
    <location>
        <begin position="559"/>
        <end position="578"/>
    </location>
</feature>
<feature type="transmembrane region" description="Helical" evidence="9">
    <location>
        <begin position="926"/>
        <end position="947"/>
    </location>
</feature>
<comment type="similarity">
    <text evidence="10">Belongs to the SecD/SecF family. SecF subfamily.</text>
</comment>
<dbReference type="Pfam" id="PF22599">
    <property type="entry name" value="SecDF_P1_head"/>
    <property type="match status" value="1"/>
</dbReference>
<dbReference type="GO" id="GO:0005886">
    <property type="term" value="C:plasma membrane"/>
    <property type="evidence" value="ECO:0007669"/>
    <property type="project" value="UniProtKB-SubCell"/>
</dbReference>
<dbReference type="AlphaFoldDB" id="A0A7K3WMI4"/>
<dbReference type="Gene3D" id="1.20.1640.10">
    <property type="entry name" value="Multidrug efflux transporter AcrB transmembrane domain"/>
    <property type="match status" value="2"/>
</dbReference>
<feature type="transmembrane region" description="Helical" evidence="9">
    <location>
        <begin position="612"/>
        <end position="633"/>
    </location>
</feature>
<keyword evidence="2 9" id="KW-0813">Transport</keyword>
<evidence type="ECO:0000256" key="8">
    <source>
        <dbReference type="ARBA" id="ARBA00023136"/>
    </source>
</evidence>
<feature type="domain" description="Protein translocase subunit SecDF P1" evidence="12">
    <location>
        <begin position="199"/>
        <end position="255"/>
    </location>
</feature>
<reference evidence="14 15" key="1">
    <citation type="submission" date="2020-02" db="EMBL/GenBank/DDBJ databases">
        <title>Out from the shadows clarifying the taxonomy of the family Cryomorphaceae and related taxa by utilizing the GTDB taxonomic framework.</title>
        <authorList>
            <person name="Bowman J.P."/>
        </authorList>
    </citation>
    <scope>NUCLEOTIDE SEQUENCE [LARGE SCALE GENOMIC DNA]</scope>
    <source>
        <strain evidence="14 15">QSSC 1-22</strain>
    </source>
</reference>
<organism evidence="14 15">
    <name type="scientific">Cryomorpha ignava</name>
    <dbReference type="NCBI Taxonomy" id="101383"/>
    <lineage>
        <taxon>Bacteria</taxon>
        <taxon>Pseudomonadati</taxon>
        <taxon>Bacteroidota</taxon>
        <taxon>Flavobacteriia</taxon>
        <taxon>Flavobacteriales</taxon>
        <taxon>Cryomorphaceae</taxon>
        <taxon>Cryomorpha</taxon>
    </lineage>
</organism>
<feature type="transmembrane region" description="Helical" evidence="9">
    <location>
        <begin position="587"/>
        <end position="606"/>
    </location>
</feature>
<feature type="transmembrane region" description="Helical" evidence="9">
    <location>
        <begin position="978"/>
        <end position="996"/>
    </location>
</feature>